<feature type="compositionally biased region" description="Polar residues" evidence="1">
    <location>
        <begin position="855"/>
        <end position="866"/>
    </location>
</feature>
<feature type="compositionally biased region" description="Polar residues" evidence="1">
    <location>
        <begin position="804"/>
        <end position="836"/>
    </location>
</feature>
<dbReference type="AlphaFoldDB" id="A0A553PT74"/>
<name>A0A553PT74_TIGCA</name>
<feature type="region of interest" description="Disordered" evidence="1">
    <location>
        <begin position="288"/>
        <end position="319"/>
    </location>
</feature>
<reference evidence="3 4" key="1">
    <citation type="journal article" date="2018" name="Nat. Ecol. Evol.">
        <title>Genomic signatures of mitonuclear coevolution across populations of Tigriopus californicus.</title>
        <authorList>
            <person name="Barreto F.S."/>
            <person name="Watson E.T."/>
            <person name="Lima T.G."/>
            <person name="Willett C.S."/>
            <person name="Edmands S."/>
            <person name="Li W."/>
            <person name="Burton R.S."/>
        </authorList>
    </citation>
    <scope>NUCLEOTIDE SEQUENCE [LARGE SCALE GENOMIC DNA]</scope>
    <source>
        <strain evidence="3 4">San Diego</strain>
    </source>
</reference>
<feature type="compositionally biased region" description="Polar residues" evidence="1">
    <location>
        <begin position="288"/>
        <end position="316"/>
    </location>
</feature>
<feature type="compositionally biased region" description="Basic and acidic residues" evidence="1">
    <location>
        <begin position="192"/>
        <end position="204"/>
    </location>
</feature>
<feature type="compositionally biased region" description="Basic residues" evidence="1">
    <location>
        <begin position="1005"/>
        <end position="1021"/>
    </location>
</feature>
<feature type="compositionally biased region" description="Basic residues" evidence="1">
    <location>
        <begin position="1155"/>
        <end position="1169"/>
    </location>
</feature>
<feature type="compositionally biased region" description="Basic residues" evidence="1">
    <location>
        <begin position="947"/>
        <end position="958"/>
    </location>
</feature>
<feature type="compositionally biased region" description="Polar residues" evidence="1">
    <location>
        <begin position="636"/>
        <end position="652"/>
    </location>
</feature>
<evidence type="ECO:0000259" key="2">
    <source>
        <dbReference type="PROSITE" id="PS50097"/>
    </source>
</evidence>
<feature type="compositionally biased region" description="Basic and acidic residues" evidence="1">
    <location>
        <begin position="867"/>
        <end position="876"/>
    </location>
</feature>
<evidence type="ECO:0000313" key="3">
    <source>
        <dbReference type="EMBL" id="TRY80878.1"/>
    </source>
</evidence>
<feature type="region of interest" description="Disordered" evidence="1">
    <location>
        <begin position="706"/>
        <end position="742"/>
    </location>
</feature>
<comment type="caution">
    <text evidence="3">The sequence shown here is derived from an EMBL/GenBank/DDBJ whole genome shotgun (WGS) entry which is preliminary data.</text>
</comment>
<feature type="compositionally biased region" description="Basic residues" evidence="1">
    <location>
        <begin position="965"/>
        <end position="982"/>
    </location>
</feature>
<evidence type="ECO:0000313" key="4">
    <source>
        <dbReference type="Proteomes" id="UP000318571"/>
    </source>
</evidence>
<protein>
    <recommendedName>
        <fullName evidence="2">BTB domain-containing protein</fullName>
    </recommendedName>
</protein>
<proteinExistence type="predicted"/>
<organism evidence="3 4">
    <name type="scientific">Tigriopus californicus</name>
    <name type="common">Marine copepod</name>
    <dbReference type="NCBI Taxonomy" id="6832"/>
    <lineage>
        <taxon>Eukaryota</taxon>
        <taxon>Metazoa</taxon>
        <taxon>Ecdysozoa</taxon>
        <taxon>Arthropoda</taxon>
        <taxon>Crustacea</taxon>
        <taxon>Multicrustacea</taxon>
        <taxon>Hexanauplia</taxon>
        <taxon>Copepoda</taxon>
        <taxon>Harpacticoida</taxon>
        <taxon>Harpacticidae</taxon>
        <taxon>Tigriopus</taxon>
    </lineage>
</organism>
<gene>
    <name evidence="3" type="ORF">TCAL_14533</name>
</gene>
<feature type="region of interest" description="Disordered" evidence="1">
    <location>
        <begin position="192"/>
        <end position="211"/>
    </location>
</feature>
<feature type="compositionally biased region" description="Polar residues" evidence="1">
    <location>
        <begin position="879"/>
        <end position="901"/>
    </location>
</feature>
<dbReference type="SUPFAM" id="SSF54695">
    <property type="entry name" value="POZ domain"/>
    <property type="match status" value="1"/>
</dbReference>
<feature type="compositionally biased region" description="Basic and acidic residues" evidence="1">
    <location>
        <begin position="714"/>
        <end position="725"/>
    </location>
</feature>
<feature type="compositionally biased region" description="Low complexity" evidence="1">
    <location>
        <begin position="453"/>
        <end position="462"/>
    </location>
</feature>
<feature type="region of interest" description="Disordered" evidence="1">
    <location>
        <begin position="1104"/>
        <end position="1169"/>
    </location>
</feature>
<feature type="region of interest" description="Disordered" evidence="1">
    <location>
        <begin position="630"/>
        <end position="692"/>
    </location>
</feature>
<accession>A0A553PT74</accession>
<dbReference type="PROSITE" id="PS00028">
    <property type="entry name" value="ZINC_FINGER_C2H2_1"/>
    <property type="match status" value="1"/>
</dbReference>
<keyword evidence="4" id="KW-1185">Reference proteome</keyword>
<dbReference type="Gene3D" id="3.30.710.10">
    <property type="entry name" value="Potassium Channel Kv1.1, Chain A"/>
    <property type="match status" value="1"/>
</dbReference>
<dbReference type="EMBL" id="VCGU01000001">
    <property type="protein sequence ID" value="TRY80878.1"/>
    <property type="molecule type" value="Genomic_DNA"/>
</dbReference>
<dbReference type="InterPro" id="IPR000210">
    <property type="entry name" value="BTB/POZ_dom"/>
</dbReference>
<dbReference type="SMART" id="SM00225">
    <property type="entry name" value="BTB"/>
    <property type="match status" value="1"/>
</dbReference>
<feature type="domain" description="BTB" evidence="2">
    <location>
        <begin position="29"/>
        <end position="107"/>
    </location>
</feature>
<feature type="region of interest" description="Disordered" evidence="1">
    <location>
        <begin position="804"/>
        <end position="1039"/>
    </location>
</feature>
<feature type="compositionally biased region" description="Polar residues" evidence="1">
    <location>
        <begin position="470"/>
        <end position="484"/>
    </location>
</feature>
<dbReference type="InterPro" id="IPR011333">
    <property type="entry name" value="SKP1/BTB/POZ_sf"/>
</dbReference>
<feature type="region of interest" description="Disordered" evidence="1">
    <location>
        <begin position="443"/>
        <end position="489"/>
    </location>
</feature>
<feature type="compositionally biased region" description="Acidic residues" evidence="1">
    <location>
        <begin position="147"/>
        <end position="170"/>
    </location>
</feature>
<dbReference type="InterPro" id="IPR013087">
    <property type="entry name" value="Znf_C2H2_type"/>
</dbReference>
<dbReference type="PROSITE" id="PS50097">
    <property type="entry name" value="BTB"/>
    <property type="match status" value="1"/>
</dbReference>
<evidence type="ECO:0000256" key="1">
    <source>
        <dbReference type="SAM" id="MobiDB-lite"/>
    </source>
</evidence>
<sequence>MSFHKATSSHSQMEKMKAYRRLRQCCSFSDVFIYTQDHQSISAHRPVLAAHSPWLARLFDYFDCGCGNASCGQNGRGEVRLMIPGVDMDHLERLMDLLYLGWVQLGSSEEYAHLQTLAQLLGIRRFPPMPRQAFRQTQVEVIDLLEEEDLDEMEEDEEDEELELEPESESSDSPTWDPELAEFSYLIEDFPDHEPTDDNMKEWAKPSSEVSFASEPILDQQDPLSNPEGLQVDQYYTDEPEPDLPESAAVCVYCYQVFREPVDLVAHLSQDHPQSVPEIESMVQNFSSNDVTAPSNLGARSSDSSQTDGQPQSFPSQIDPITKMASDSRLGDFLQPPKVNSSPLPSFARIRILPRKQPVLKVTPEKDTNPGQAQKCELQTDLAPNLPSQLEIFRLPQSLPSDQNLDTSAEELKRIMSFSPKFRPKAEGDVFKGQIVEASHKCVSSSQNILHQPEPMESSPMMPSDPPTEATSQLGTHTTSNAEPNSHVDRDAINEPENVQQMKLGLSGNPNLQQLKSVMTASPKIRELSEQDEVHEVAECAALAKEPTSLELNEPVQNQTSEITQQLEPQATSKPASQCEKVGQWVEFRQDQETAQLVPQESEILQSQQTCQFNQQLKPEMTSDMVDAGVHETVDTETVQISPRQSDDSPSQLKPIERVSAPPDIHSTRRDEPEPDPEIGFGLQPQPDVDDELTKREEALQGFVLAQNPLQNLESRKSDHTKSVESEVSMTPEMDGNLSRKSQVQVQFVDEAQHQISDYPEHLTNVQIFQSTKECEVPEQSAPEMGSVPQPQLDRDVVDLTQHVTPQPSQATRSLTFTSSSQERNPTLDTGTQPCKSNVRPALLDTFVESPEQILATNPNRATPSRSRSERDEAHETLGSGTAQYVISSQHVIEQSESSGTIACEQFNPIQQSETERSPSPKSRAAPNEEQVEQPELIKTESGTRNSKPKKTRAKRPTKTCPKPLKPKPAPRPRPKPGKRGKSKVEQPEDESPYLGQKLPSVKKQGPKKHPAKGGKNKRATKCVTSEGPAPNSLSEGDFEATIAQETRNLAQMAETNNTSSVLDALEHEMEGNLQACPGTVDISDSVSQEPCLPITTKKESSANLEIATTLPNKKLNKSKGLRGTSPPSATPSLPWVLRPKRKKQTSPLLEPKPKRIRGPQKQKKVGLE</sequence>
<dbReference type="Proteomes" id="UP000318571">
    <property type="component" value="Chromosome 12"/>
</dbReference>
<dbReference type="Pfam" id="PF00651">
    <property type="entry name" value="BTB"/>
    <property type="match status" value="1"/>
</dbReference>
<feature type="region of interest" description="Disordered" evidence="1">
    <location>
        <begin position="147"/>
        <end position="177"/>
    </location>
</feature>